<keyword evidence="3" id="KW-1185">Reference proteome</keyword>
<dbReference type="EMBL" id="JBBHLL010000027">
    <property type="protein sequence ID" value="KAK7828208.1"/>
    <property type="molecule type" value="Genomic_DNA"/>
</dbReference>
<dbReference type="AlphaFoldDB" id="A0AAW0JN92"/>
<sequence length="114" mass="12453">MKVTAEDEGASPTSQQRSSEAKGLNIPLQRNHPCCTDGKVGSRQQANLKMRGKPMSMSHEHAVCGGMHPRQGKGNAIQDLALVCLWRSVGVHGVETEPVGWETGWKPRLLLRTL</sequence>
<evidence type="ECO:0000313" key="2">
    <source>
        <dbReference type="EMBL" id="KAK7828208.1"/>
    </source>
</evidence>
<evidence type="ECO:0000313" key="3">
    <source>
        <dbReference type="Proteomes" id="UP001488838"/>
    </source>
</evidence>
<accession>A0AAW0JN92</accession>
<feature type="region of interest" description="Disordered" evidence="1">
    <location>
        <begin position="1"/>
        <end position="67"/>
    </location>
</feature>
<proteinExistence type="predicted"/>
<gene>
    <name evidence="2" type="ORF">U0070_025324</name>
</gene>
<comment type="caution">
    <text evidence="2">The sequence shown here is derived from an EMBL/GenBank/DDBJ whole genome shotgun (WGS) entry which is preliminary data.</text>
</comment>
<protein>
    <submittedName>
        <fullName evidence="2">Uncharacterized protein</fullName>
    </submittedName>
</protein>
<organism evidence="2 3">
    <name type="scientific">Myodes glareolus</name>
    <name type="common">Bank vole</name>
    <name type="synonym">Clethrionomys glareolus</name>
    <dbReference type="NCBI Taxonomy" id="447135"/>
    <lineage>
        <taxon>Eukaryota</taxon>
        <taxon>Metazoa</taxon>
        <taxon>Chordata</taxon>
        <taxon>Craniata</taxon>
        <taxon>Vertebrata</taxon>
        <taxon>Euteleostomi</taxon>
        <taxon>Mammalia</taxon>
        <taxon>Eutheria</taxon>
        <taxon>Euarchontoglires</taxon>
        <taxon>Glires</taxon>
        <taxon>Rodentia</taxon>
        <taxon>Myomorpha</taxon>
        <taxon>Muroidea</taxon>
        <taxon>Cricetidae</taxon>
        <taxon>Arvicolinae</taxon>
        <taxon>Myodes</taxon>
    </lineage>
</organism>
<name>A0AAW0JN92_MYOGA</name>
<reference evidence="2 3" key="1">
    <citation type="journal article" date="2023" name="bioRxiv">
        <title>Conserved and derived expression patterns and positive selection on dental genes reveal complex evolutionary context of ever-growing rodent molars.</title>
        <authorList>
            <person name="Calamari Z.T."/>
            <person name="Song A."/>
            <person name="Cohen E."/>
            <person name="Akter M."/>
            <person name="Roy R.D."/>
            <person name="Hallikas O."/>
            <person name="Christensen M.M."/>
            <person name="Li P."/>
            <person name="Marangoni P."/>
            <person name="Jernvall J."/>
            <person name="Klein O.D."/>
        </authorList>
    </citation>
    <scope>NUCLEOTIDE SEQUENCE [LARGE SCALE GENOMIC DNA]</scope>
    <source>
        <strain evidence="2">V071</strain>
    </source>
</reference>
<evidence type="ECO:0000256" key="1">
    <source>
        <dbReference type="SAM" id="MobiDB-lite"/>
    </source>
</evidence>
<dbReference type="Proteomes" id="UP001488838">
    <property type="component" value="Unassembled WGS sequence"/>
</dbReference>